<name>A0ABV5GQJ0_9FLAO</name>
<gene>
    <name evidence="1" type="ORF">ACFFVF_14120</name>
</gene>
<evidence type="ECO:0008006" key="3">
    <source>
        <dbReference type="Google" id="ProtNLM"/>
    </source>
</evidence>
<protein>
    <recommendedName>
        <fullName evidence="3">SH3 domain-containing protein</fullName>
    </recommendedName>
</protein>
<comment type="caution">
    <text evidence="1">The sequence shown here is derived from an EMBL/GenBank/DDBJ whole genome shotgun (WGS) entry which is preliminary data.</text>
</comment>
<evidence type="ECO:0000313" key="1">
    <source>
        <dbReference type="EMBL" id="MFB9097654.1"/>
    </source>
</evidence>
<keyword evidence="2" id="KW-1185">Reference proteome</keyword>
<reference evidence="1 2" key="1">
    <citation type="submission" date="2024-09" db="EMBL/GenBank/DDBJ databases">
        <authorList>
            <person name="Sun Q."/>
            <person name="Mori K."/>
        </authorList>
    </citation>
    <scope>NUCLEOTIDE SEQUENCE [LARGE SCALE GENOMIC DNA]</scope>
    <source>
        <strain evidence="1 2">CECT 7955</strain>
    </source>
</reference>
<accession>A0ABV5GQJ0</accession>
<evidence type="ECO:0000313" key="2">
    <source>
        <dbReference type="Proteomes" id="UP001589607"/>
    </source>
</evidence>
<dbReference type="Proteomes" id="UP001589607">
    <property type="component" value="Unassembled WGS sequence"/>
</dbReference>
<dbReference type="PROSITE" id="PS51257">
    <property type="entry name" value="PROKAR_LIPOPROTEIN"/>
    <property type="match status" value="1"/>
</dbReference>
<sequence>MRKFTLLLLVFTLASCKDDSEIDKPTPEHIQTEQSLSFKRKKYQNEAIILTDTIKIYDINKNIIDKITNAYGEIITIDSISEEKINLKQTNERCDLHNFIWVKNEKFSGWIYGKFVFEKENKNRAVNYTIDSTIFKFIPTKNFNIGVYDEEMGELSFCSDNQSPILFYNGRDKKYEYIKIIQDKEIYSENYLTLDTHDGWYDEIKSVIYSDGVLNLEIYREYQETNVTIEIEIYLDKNQSTAKVLKVTKGKEENTF</sequence>
<dbReference type="RefSeq" id="WP_236455262.1">
    <property type="nucleotide sequence ID" value="NZ_CBCSGE010000004.1"/>
</dbReference>
<dbReference type="EMBL" id="JBHMEY010000060">
    <property type="protein sequence ID" value="MFB9097654.1"/>
    <property type="molecule type" value="Genomic_DNA"/>
</dbReference>
<proteinExistence type="predicted"/>
<organism evidence="1 2">
    <name type="scientific">Flavobacterium jumunjinense</name>
    <dbReference type="NCBI Taxonomy" id="998845"/>
    <lineage>
        <taxon>Bacteria</taxon>
        <taxon>Pseudomonadati</taxon>
        <taxon>Bacteroidota</taxon>
        <taxon>Flavobacteriia</taxon>
        <taxon>Flavobacteriales</taxon>
        <taxon>Flavobacteriaceae</taxon>
        <taxon>Flavobacterium</taxon>
    </lineage>
</organism>